<reference evidence="3 4" key="1">
    <citation type="submission" date="2015-04" db="EMBL/GenBank/DDBJ databases">
        <title>Complete genome sequence of Schizopora paradoxa KUC8140, a cosmopolitan wood degrader in East Asia.</title>
        <authorList>
            <consortium name="DOE Joint Genome Institute"/>
            <person name="Min B."/>
            <person name="Park H."/>
            <person name="Jang Y."/>
            <person name="Kim J.-J."/>
            <person name="Kim K.H."/>
            <person name="Pangilinan J."/>
            <person name="Lipzen A."/>
            <person name="Riley R."/>
            <person name="Grigoriev I.V."/>
            <person name="Spatafora J.W."/>
            <person name="Choi I.-G."/>
        </authorList>
    </citation>
    <scope>NUCLEOTIDE SEQUENCE [LARGE SCALE GENOMIC DNA]</scope>
    <source>
        <strain evidence="3 4">KUC8140</strain>
    </source>
</reference>
<evidence type="ECO:0000256" key="1">
    <source>
        <dbReference type="SAM" id="MobiDB-lite"/>
    </source>
</evidence>
<dbReference type="InParanoid" id="A0A0H2RUY7"/>
<feature type="region of interest" description="Disordered" evidence="1">
    <location>
        <begin position="205"/>
        <end position="225"/>
    </location>
</feature>
<dbReference type="SUPFAM" id="SSF53474">
    <property type="entry name" value="alpha/beta-Hydrolases"/>
    <property type="match status" value="1"/>
</dbReference>
<evidence type="ECO:0000313" key="4">
    <source>
        <dbReference type="Proteomes" id="UP000053477"/>
    </source>
</evidence>
<organism evidence="3 4">
    <name type="scientific">Schizopora paradoxa</name>
    <dbReference type="NCBI Taxonomy" id="27342"/>
    <lineage>
        <taxon>Eukaryota</taxon>
        <taxon>Fungi</taxon>
        <taxon>Dikarya</taxon>
        <taxon>Basidiomycota</taxon>
        <taxon>Agaricomycotina</taxon>
        <taxon>Agaricomycetes</taxon>
        <taxon>Hymenochaetales</taxon>
        <taxon>Schizoporaceae</taxon>
        <taxon>Schizopora</taxon>
    </lineage>
</organism>
<dbReference type="Gene3D" id="3.40.50.1820">
    <property type="entry name" value="alpha/beta hydrolase"/>
    <property type="match status" value="1"/>
</dbReference>
<evidence type="ECO:0000313" key="3">
    <source>
        <dbReference type="EMBL" id="KLO13273.1"/>
    </source>
</evidence>
<dbReference type="Proteomes" id="UP000053477">
    <property type="component" value="Unassembled WGS sequence"/>
</dbReference>
<dbReference type="OrthoDB" id="3251587at2759"/>
<accession>A0A0H2RUY7</accession>
<dbReference type="AlphaFoldDB" id="A0A0H2RUY7"/>
<dbReference type="InterPro" id="IPR000073">
    <property type="entry name" value="AB_hydrolase_1"/>
</dbReference>
<feature type="domain" description="AB hydrolase-1" evidence="2">
    <location>
        <begin position="21"/>
        <end position="331"/>
    </location>
</feature>
<gene>
    <name evidence="3" type="ORF">SCHPADRAFT_997491</name>
</gene>
<dbReference type="Pfam" id="PF12697">
    <property type="entry name" value="Abhydrolase_6"/>
    <property type="match status" value="1"/>
</dbReference>
<proteinExistence type="predicted"/>
<keyword evidence="4" id="KW-1185">Reference proteome</keyword>
<dbReference type="InterPro" id="IPR029058">
    <property type="entry name" value="AB_hydrolase_fold"/>
</dbReference>
<sequence length="349" mass="39697">MSVFAYDDSGAPVDTVNYTTLVILHGTGFNKNIFKKLLPLGPKYQIRVVVLNRRGYPGSTPFTDEELRSLDSPDEHAHEMFFNARAQELAEFLADFAIRERLPKPNANCSTGGIALMGWSSASSYALCLLSHAPGIAGSTRKRLEPFLRSVIVFDAPGNVAGRSIYRDGKLIAFNTTYTVEERFKHFNAWLSAYFNHASVTSHKSQDLQLEPDPSRPATTSTMSKVEHQQIVCNDEAMKVDIPKTLYPLEEFERWLKKALFEDDMAKKFWPKLKVDVIWCERSPWTFVEAGWAIQELRKESDRLRIKGRPLRITMMPGVNHFAHWDEPDKTMAFFVKTIDNACIPAARF</sequence>
<evidence type="ECO:0000259" key="2">
    <source>
        <dbReference type="Pfam" id="PF12697"/>
    </source>
</evidence>
<dbReference type="EMBL" id="KQ085962">
    <property type="protein sequence ID" value="KLO13273.1"/>
    <property type="molecule type" value="Genomic_DNA"/>
</dbReference>
<name>A0A0H2RUY7_9AGAM</name>
<protein>
    <recommendedName>
        <fullName evidence="2">AB hydrolase-1 domain-containing protein</fullName>
    </recommendedName>
</protein>